<keyword evidence="21" id="KW-1185">Reference proteome</keyword>
<comment type="function">
    <text evidence="1">Removes C-terminal D-alanyl residues from sugar-peptide cell wall precursors.</text>
</comment>
<organism evidence="18 20">
    <name type="scientific">Trichococcus ilyis</name>
    <dbReference type="NCBI Taxonomy" id="640938"/>
    <lineage>
        <taxon>Bacteria</taxon>
        <taxon>Bacillati</taxon>
        <taxon>Bacillota</taxon>
        <taxon>Bacilli</taxon>
        <taxon>Lactobacillales</taxon>
        <taxon>Carnobacteriaceae</taxon>
        <taxon>Trichococcus</taxon>
    </lineage>
</organism>
<sequence>MITIKNRKMIMGTLSATAVLVNSLFAAPVALAAEQPSVDAKAAFVIEDETDKVLVNQNGEEALGIASMTKMLSIYLILEAIEEGKLTWDKQITVSDYVYAVSQNYNFSNVPLRQDITYSVEELYQAALIYSANGATIALAEALAGSEAKFVDLMKAQLDEWGVENYELYNATGLSNSDMPEDHLYPGASADGYNKMTARGVAMVADHLIDDYPEVLETTAVPEMTFQAGTSDEIMMHSYNLMLPGMFYYREGVDGLKTGTTLESGASFTGTAVQDDMRIITVVIGADESTKRFKETGRLMDYAFSTFEKTTVAAKGDAVSTQEPIAVAKGKQTEVGLVYSEDLVTVTEKGAEELALTTVFTPAEESLNEDGEIEAPIEKGTEVGTVAVTVEGDELGYLDGTTSEDAKVAVASSVEKANIFVRGGRVVADLFGKAWQAVSDFVGGFFD</sequence>
<dbReference type="EMBL" id="FNYT01000018">
    <property type="protein sequence ID" value="SEJ57477.1"/>
    <property type="molecule type" value="Genomic_DNA"/>
</dbReference>
<dbReference type="SUPFAM" id="SSF69189">
    <property type="entry name" value="Penicillin-binding protein associated domain"/>
    <property type="match status" value="1"/>
</dbReference>
<reference evidence="19 21" key="2">
    <citation type="submission" date="2016-10" db="EMBL/GenBank/DDBJ databases">
        <authorList>
            <person name="Varghese N."/>
            <person name="Submissions S."/>
        </authorList>
    </citation>
    <scope>NUCLEOTIDE SEQUENCE [LARGE SCALE GENOMIC DNA]</scope>
    <source>
        <strain evidence="19 21">DSM 22150</strain>
    </source>
</reference>
<dbReference type="PRINTS" id="PR00725">
    <property type="entry name" value="DADACBPTASE1"/>
</dbReference>
<dbReference type="GO" id="GO:0006508">
    <property type="term" value="P:proteolysis"/>
    <property type="evidence" value="ECO:0007669"/>
    <property type="project" value="UniProtKB-KW"/>
</dbReference>
<evidence type="ECO:0000256" key="13">
    <source>
        <dbReference type="PIRSR" id="PIRSR618044-1"/>
    </source>
</evidence>
<evidence type="ECO:0000256" key="12">
    <source>
        <dbReference type="ARBA" id="ARBA00034000"/>
    </source>
</evidence>
<evidence type="ECO:0000256" key="8">
    <source>
        <dbReference type="ARBA" id="ARBA00022801"/>
    </source>
</evidence>
<feature type="binding site" evidence="14">
    <location>
        <position position="257"/>
    </location>
    <ligand>
        <name>substrate</name>
    </ligand>
</feature>
<dbReference type="InterPro" id="IPR037167">
    <property type="entry name" value="Peptidase_S11_C_sf"/>
</dbReference>
<dbReference type="OrthoDB" id="9791132at2"/>
<comment type="catalytic activity">
    <reaction evidence="12">
        <text>Preferential cleavage: (Ac)2-L-Lys-D-Ala-|-D-Ala. Also transpeptidation of peptidyl-alanyl moieties that are N-acyl substituents of D-alanine.</text>
        <dbReference type="EC" id="3.4.16.4"/>
    </reaction>
</comment>
<dbReference type="AlphaFoldDB" id="A0A143Y9Y0"/>
<dbReference type="InterPro" id="IPR012907">
    <property type="entry name" value="Peptidase_S11_C"/>
</dbReference>
<dbReference type="GO" id="GO:0071555">
    <property type="term" value="P:cell wall organization"/>
    <property type="evidence" value="ECO:0007669"/>
    <property type="project" value="UniProtKB-KW"/>
</dbReference>
<dbReference type="EMBL" id="FJNB01000002">
    <property type="protein sequence ID" value="CZQ85537.1"/>
    <property type="molecule type" value="Genomic_DNA"/>
</dbReference>
<evidence type="ECO:0000256" key="14">
    <source>
        <dbReference type="PIRSR" id="PIRSR618044-2"/>
    </source>
</evidence>
<comment type="pathway">
    <text evidence="2">Cell wall biogenesis; peptidoglycan biosynthesis.</text>
</comment>
<protein>
    <recommendedName>
        <fullName evidence="4">serine-type D-Ala-D-Ala carboxypeptidase</fullName>
        <ecNumber evidence="4">3.4.16.4</ecNumber>
    </recommendedName>
</protein>
<dbReference type="Gene3D" id="3.40.710.10">
    <property type="entry name" value="DD-peptidase/beta-lactamase superfamily"/>
    <property type="match status" value="1"/>
</dbReference>
<dbReference type="Pfam" id="PF07943">
    <property type="entry name" value="PBP5_C"/>
    <property type="match status" value="1"/>
</dbReference>
<evidence type="ECO:0000313" key="21">
    <source>
        <dbReference type="Proteomes" id="UP000199280"/>
    </source>
</evidence>
<keyword evidence="11" id="KW-0961">Cell wall biogenesis/degradation</keyword>
<keyword evidence="7 16" id="KW-0732">Signal</keyword>
<feature type="active site" evidence="13">
    <location>
        <position position="131"/>
    </location>
</feature>
<dbReference type="Proteomes" id="UP000199280">
    <property type="component" value="Unassembled WGS sequence"/>
</dbReference>
<dbReference type="Proteomes" id="UP000076878">
    <property type="component" value="Unassembled WGS sequence"/>
</dbReference>
<evidence type="ECO:0000256" key="2">
    <source>
        <dbReference type="ARBA" id="ARBA00004752"/>
    </source>
</evidence>
<dbReference type="InterPro" id="IPR015956">
    <property type="entry name" value="Peniciliin-bd_prot_C_sf"/>
</dbReference>
<evidence type="ECO:0000256" key="3">
    <source>
        <dbReference type="ARBA" id="ARBA00007164"/>
    </source>
</evidence>
<keyword evidence="10" id="KW-0573">Peptidoglycan synthesis</keyword>
<feature type="domain" description="Peptidase S11 D-Ala-D-Ala carboxypeptidase A C-terminal" evidence="17">
    <location>
        <begin position="307"/>
        <end position="416"/>
    </location>
</feature>
<dbReference type="RefSeq" id="WP_084253752.1">
    <property type="nucleotide sequence ID" value="NZ_FJNB01000002.1"/>
</dbReference>
<dbReference type="GO" id="GO:0008360">
    <property type="term" value="P:regulation of cell shape"/>
    <property type="evidence" value="ECO:0007669"/>
    <property type="project" value="UniProtKB-KW"/>
</dbReference>
<evidence type="ECO:0000256" key="7">
    <source>
        <dbReference type="ARBA" id="ARBA00022729"/>
    </source>
</evidence>
<evidence type="ECO:0000256" key="5">
    <source>
        <dbReference type="ARBA" id="ARBA00022645"/>
    </source>
</evidence>
<comment type="similarity">
    <text evidence="3 15">Belongs to the peptidase S11 family.</text>
</comment>
<dbReference type="EC" id="3.4.16.4" evidence="4"/>
<dbReference type="SUPFAM" id="SSF56601">
    <property type="entry name" value="beta-lactamase/transpeptidase-like"/>
    <property type="match status" value="1"/>
</dbReference>
<dbReference type="PANTHER" id="PTHR21581:SF11">
    <property type="entry name" value="D-ALANYL-D-ALANINE CARBOXYPEPTIDASE DACA"/>
    <property type="match status" value="1"/>
</dbReference>
<evidence type="ECO:0000313" key="20">
    <source>
        <dbReference type="Proteomes" id="UP000076878"/>
    </source>
</evidence>
<reference evidence="18 20" key="1">
    <citation type="submission" date="2016-02" db="EMBL/GenBank/DDBJ databases">
        <authorList>
            <person name="Wen L."/>
            <person name="He K."/>
            <person name="Yang H."/>
        </authorList>
    </citation>
    <scope>NUCLEOTIDE SEQUENCE [LARGE SCALE GENOMIC DNA]</scope>
    <source>
        <strain evidence="18">Trichococcus_R210</strain>
    </source>
</reference>
<feature type="active site" description="Proton acceptor" evidence="13">
    <location>
        <position position="67"/>
    </location>
</feature>
<keyword evidence="8" id="KW-0378">Hydrolase</keyword>
<feature type="active site" description="Proton acceptor" evidence="13">
    <location>
        <position position="70"/>
    </location>
</feature>
<dbReference type="PANTHER" id="PTHR21581">
    <property type="entry name" value="D-ALANYL-D-ALANINE CARBOXYPEPTIDASE"/>
    <property type="match status" value="1"/>
</dbReference>
<keyword evidence="5 18" id="KW-0121">Carboxypeptidase</keyword>
<dbReference type="GO" id="GO:0009002">
    <property type="term" value="F:serine-type D-Ala-D-Ala carboxypeptidase activity"/>
    <property type="evidence" value="ECO:0007669"/>
    <property type="project" value="UniProtKB-EC"/>
</dbReference>
<accession>A0A143Y9Y0</accession>
<dbReference type="STRING" id="640938.TR210_468"/>
<dbReference type="InterPro" id="IPR018044">
    <property type="entry name" value="Peptidase_S11"/>
</dbReference>
<dbReference type="GO" id="GO:0009252">
    <property type="term" value="P:peptidoglycan biosynthetic process"/>
    <property type="evidence" value="ECO:0007669"/>
    <property type="project" value="UniProtKB-UniPathway"/>
</dbReference>
<evidence type="ECO:0000256" key="6">
    <source>
        <dbReference type="ARBA" id="ARBA00022670"/>
    </source>
</evidence>
<evidence type="ECO:0000256" key="16">
    <source>
        <dbReference type="SAM" id="SignalP"/>
    </source>
</evidence>
<evidence type="ECO:0000256" key="4">
    <source>
        <dbReference type="ARBA" id="ARBA00012448"/>
    </source>
</evidence>
<dbReference type="InterPro" id="IPR012338">
    <property type="entry name" value="Beta-lactam/transpept-like"/>
</dbReference>
<dbReference type="Pfam" id="PF00768">
    <property type="entry name" value="Peptidase_S11"/>
    <property type="match status" value="1"/>
</dbReference>
<evidence type="ECO:0000313" key="19">
    <source>
        <dbReference type="EMBL" id="SEJ57477.1"/>
    </source>
</evidence>
<keyword evidence="9" id="KW-0133">Cell shape</keyword>
<dbReference type="Gene3D" id="2.60.410.10">
    <property type="entry name" value="D-Ala-D-Ala carboxypeptidase, C-terminal domain"/>
    <property type="match status" value="1"/>
</dbReference>
<evidence type="ECO:0000256" key="11">
    <source>
        <dbReference type="ARBA" id="ARBA00023316"/>
    </source>
</evidence>
<evidence type="ECO:0000256" key="1">
    <source>
        <dbReference type="ARBA" id="ARBA00003217"/>
    </source>
</evidence>
<dbReference type="SMART" id="SM00936">
    <property type="entry name" value="PBP5_C"/>
    <property type="match status" value="1"/>
</dbReference>
<proteinExistence type="inferred from homology"/>
<feature type="chain" id="PRO_5007514760" description="serine-type D-Ala-D-Ala carboxypeptidase" evidence="16">
    <location>
        <begin position="33"/>
        <end position="447"/>
    </location>
</feature>
<evidence type="ECO:0000313" key="18">
    <source>
        <dbReference type="EMBL" id="CZQ85537.1"/>
    </source>
</evidence>
<evidence type="ECO:0000256" key="10">
    <source>
        <dbReference type="ARBA" id="ARBA00022984"/>
    </source>
</evidence>
<dbReference type="UniPathway" id="UPA00219"/>
<dbReference type="InterPro" id="IPR001967">
    <property type="entry name" value="Peptidase_S11_N"/>
</dbReference>
<keyword evidence="6" id="KW-0645">Protease</keyword>
<evidence type="ECO:0000259" key="17">
    <source>
        <dbReference type="SMART" id="SM00936"/>
    </source>
</evidence>
<feature type="signal peptide" evidence="16">
    <location>
        <begin position="1"/>
        <end position="32"/>
    </location>
</feature>
<evidence type="ECO:0000256" key="15">
    <source>
        <dbReference type="RuleBase" id="RU004016"/>
    </source>
</evidence>
<name>A0A143Y9Y0_9LACT</name>
<gene>
    <name evidence="19" type="ORF">SAMN05216375_1184</name>
    <name evidence="18" type="ORF">TR210_468</name>
</gene>
<evidence type="ECO:0000256" key="9">
    <source>
        <dbReference type="ARBA" id="ARBA00022960"/>
    </source>
</evidence>